<dbReference type="Pfam" id="PF00082">
    <property type="entry name" value="Peptidase_S8"/>
    <property type="match status" value="1"/>
</dbReference>
<dbReference type="OrthoDB" id="10256524at2759"/>
<dbReference type="AlphaFoldDB" id="A0A8K0WLQ6"/>
<sequence length="849" mass="91132">MRRQTVEDTVGISVVTTFDSDIFHGASIETETLTEDELLRLPQILNVWPNEEIQLLPTYDQKAADLEDAPIYSTHNVTGVNKLHAQGILGKGVKVGVVDTGIWYDHPALGGGYGEGFKVAGGYDLVGDEFYPSSGPRAPDDDPRDQQGHGTHVAGIIAGSREGWTGVAPEATLYAYKVFSQAGTTDTATLIDSFLTAYEDGMDIITASIGGANGFSNNAWAEVASRLVLEGVVVTISAGNSGANGPFYGSSGSSGQNVLAIASVETEVLPAYPFGATVGGQTIRAGYLPSTNYFPPTVVDWPVVALSLDTTVLDDACQPYPPGTRSLAGTIALVRRGTCTFAQKQVNLQALGAEYILIYNNGGAMVTPSTDNFNTLIAMITTEQGETFVNALKAGQNVTADFSVNPEIPIGLDYPAGNRPNIFTSWATLYDLQMKPDIAAPGGNIFSTWLNDGYNIISGTSMACPYVAGVAALYISAHGGRDTLGKGFAYDLSRRIISSGRALPWSDGTATNYGYTASTAQVGNGMIDAWKVLTYDTHLNFDKIALNDTRYFSRYHDVTITNNGNESITYQFSSQPGAGVDTIIWNSAASTKRVRIFTELSPKDYVPSISFPRDFTLSPGASKTVSVNFANPDRLGWNASALPIYGGKVVLSGSNGEQLSIPYMGLGADLRNELGSVSEGGYPYSISTRQEIDFEDKSTYSFNLSLAAQDFPKIITKNIWGTTQIRWDIYRAGFSERSWTYPPVAGQNGFIGSAAVWSGSGAVPFFDPSLYDPNETITYPLTNSARTVRAGVDEHWWFGRLGNGSYIAPGTYTIRFAILKPFGNPTHADNWEVYRPTSGLPQITVTGQP</sequence>
<evidence type="ECO:0000256" key="6">
    <source>
        <dbReference type="ARBA" id="ARBA00022801"/>
    </source>
</evidence>
<dbReference type="CDD" id="cd02124">
    <property type="entry name" value="PA_PoS1_like"/>
    <property type="match status" value="1"/>
</dbReference>
<dbReference type="Pfam" id="PF06280">
    <property type="entry name" value="fn3_5"/>
    <property type="match status" value="1"/>
</dbReference>
<keyword evidence="2" id="KW-0134">Cell wall</keyword>
<reference evidence="15" key="1">
    <citation type="journal article" date="2021" name="Nat. Commun.">
        <title>Genetic determinants of endophytism in the Arabidopsis root mycobiome.</title>
        <authorList>
            <person name="Mesny F."/>
            <person name="Miyauchi S."/>
            <person name="Thiergart T."/>
            <person name="Pickel B."/>
            <person name="Atanasova L."/>
            <person name="Karlsson M."/>
            <person name="Huettel B."/>
            <person name="Barry K.W."/>
            <person name="Haridas S."/>
            <person name="Chen C."/>
            <person name="Bauer D."/>
            <person name="Andreopoulos W."/>
            <person name="Pangilinan J."/>
            <person name="LaButti K."/>
            <person name="Riley R."/>
            <person name="Lipzen A."/>
            <person name="Clum A."/>
            <person name="Drula E."/>
            <person name="Henrissat B."/>
            <person name="Kohler A."/>
            <person name="Grigoriev I.V."/>
            <person name="Martin F.M."/>
            <person name="Hacquard S."/>
        </authorList>
    </citation>
    <scope>NUCLEOTIDE SEQUENCE</scope>
    <source>
        <strain evidence="15">MPI-CAGE-CH-0235</strain>
    </source>
</reference>
<dbReference type="PROSITE" id="PS51892">
    <property type="entry name" value="SUBTILASE"/>
    <property type="match status" value="1"/>
</dbReference>
<gene>
    <name evidence="15" type="ORF">B0I35DRAFT_361664</name>
</gene>
<dbReference type="InterPro" id="IPR023828">
    <property type="entry name" value="Peptidase_S8_Ser-AS"/>
</dbReference>
<comment type="caution">
    <text evidence="15">The sequence shown here is derived from an EMBL/GenBank/DDBJ whole genome shotgun (WGS) entry which is preliminary data.</text>
</comment>
<organism evidence="15 16">
    <name type="scientific">Stachybotrys elegans</name>
    <dbReference type="NCBI Taxonomy" id="80388"/>
    <lineage>
        <taxon>Eukaryota</taxon>
        <taxon>Fungi</taxon>
        <taxon>Dikarya</taxon>
        <taxon>Ascomycota</taxon>
        <taxon>Pezizomycotina</taxon>
        <taxon>Sordariomycetes</taxon>
        <taxon>Hypocreomycetidae</taxon>
        <taxon>Hypocreales</taxon>
        <taxon>Stachybotryaceae</taxon>
        <taxon>Stachybotrys</taxon>
    </lineage>
</organism>
<dbReference type="InterPro" id="IPR003137">
    <property type="entry name" value="PA_domain"/>
</dbReference>
<evidence type="ECO:0000259" key="12">
    <source>
        <dbReference type="Pfam" id="PF00082"/>
    </source>
</evidence>
<evidence type="ECO:0000259" key="14">
    <source>
        <dbReference type="Pfam" id="PF06280"/>
    </source>
</evidence>
<dbReference type="InterPro" id="IPR050131">
    <property type="entry name" value="Peptidase_S8_subtilisin-like"/>
</dbReference>
<feature type="domain" description="Peptidase S8/S53" evidence="12">
    <location>
        <begin position="90"/>
        <end position="480"/>
    </location>
</feature>
<dbReference type="EMBL" id="JAGPNK010000017">
    <property type="protein sequence ID" value="KAH7305870.1"/>
    <property type="molecule type" value="Genomic_DNA"/>
</dbReference>
<dbReference type="Gene3D" id="3.50.30.30">
    <property type="match status" value="1"/>
</dbReference>
<feature type="domain" description="C5a peptidase/Subtilisin-like protease SBT2-like Fn3-like" evidence="14">
    <location>
        <begin position="544"/>
        <end position="664"/>
    </location>
</feature>
<evidence type="ECO:0000256" key="2">
    <source>
        <dbReference type="ARBA" id="ARBA00022512"/>
    </source>
</evidence>
<dbReference type="InterPro" id="IPR046450">
    <property type="entry name" value="PA_dom_sf"/>
</dbReference>
<dbReference type="InterPro" id="IPR015500">
    <property type="entry name" value="Peptidase_S8_subtilisin-rel"/>
</dbReference>
<evidence type="ECO:0000256" key="11">
    <source>
        <dbReference type="SAM" id="MobiDB-lite"/>
    </source>
</evidence>
<accession>A0A8K0WLQ6</accession>
<evidence type="ECO:0000313" key="16">
    <source>
        <dbReference type="Proteomes" id="UP000813444"/>
    </source>
</evidence>
<evidence type="ECO:0000256" key="5">
    <source>
        <dbReference type="ARBA" id="ARBA00022729"/>
    </source>
</evidence>
<dbReference type="GO" id="GO:0006508">
    <property type="term" value="P:proteolysis"/>
    <property type="evidence" value="ECO:0007669"/>
    <property type="project" value="UniProtKB-KW"/>
</dbReference>
<evidence type="ECO:0000256" key="3">
    <source>
        <dbReference type="ARBA" id="ARBA00022525"/>
    </source>
</evidence>
<protein>
    <submittedName>
        <fullName evidence="15">Subtilase</fullName>
    </submittedName>
</protein>
<dbReference type="Pfam" id="PF02225">
    <property type="entry name" value="PA"/>
    <property type="match status" value="1"/>
</dbReference>
<keyword evidence="4 9" id="KW-0645">Protease</keyword>
<keyword evidence="5" id="KW-0732">Signal</keyword>
<feature type="compositionally biased region" description="Basic and acidic residues" evidence="11">
    <location>
        <begin position="138"/>
        <end position="147"/>
    </location>
</feature>
<dbReference type="PROSITE" id="PS00136">
    <property type="entry name" value="SUBTILASE_ASP"/>
    <property type="match status" value="1"/>
</dbReference>
<dbReference type="InterPro" id="IPR000209">
    <property type="entry name" value="Peptidase_S8/S53_dom"/>
</dbReference>
<dbReference type="PRINTS" id="PR00723">
    <property type="entry name" value="SUBTILISIN"/>
</dbReference>
<dbReference type="CDD" id="cd07489">
    <property type="entry name" value="Peptidases_S8_5"/>
    <property type="match status" value="1"/>
</dbReference>
<dbReference type="Proteomes" id="UP000813444">
    <property type="component" value="Unassembled WGS sequence"/>
</dbReference>
<keyword evidence="6 9" id="KW-0378">Hydrolase</keyword>
<evidence type="ECO:0000256" key="9">
    <source>
        <dbReference type="PROSITE-ProRule" id="PRU01240"/>
    </source>
</evidence>
<dbReference type="InterPro" id="IPR013783">
    <property type="entry name" value="Ig-like_fold"/>
</dbReference>
<dbReference type="SUPFAM" id="SSF52025">
    <property type="entry name" value="PA domain"/>
    <property type="match status" value="1"/>
</dbReference>
<feature type="region of interest" description="Disordered" evidence="11">
    <location>
        <begin position="130"/>
        <end position="150"/>
    </location>
</feature>
<evidence type="ECO:0000313" key="15">
    <source>
        <dbReference type="EMBL" id="KAH7305870.1"/>
    </source>
</evidence>
<feature type="active site" description="Charge relay system" evidence="8 9">
    <location>
        <position position="149"/>
    </location>
</feature>
<keyword evidence="16" id="KW-1185">Reference proteome</keyword>
<dbReference type="PROSITE" id="PS00137">
    <property type="entry name" value="SUBTILASE_HIS"/>
    <property type="match status" value="1"/>
</dbReference>
<evidence type="ECO:0000256" key="10">
    <source>
        <dbReference type="RuleBase" id="RU003355"/>
    </source>
</evidence>
<dbReference type="PANTHER" id="PTHR43806:SF66">
    <property type="entry name" value="SERIN ENDOPEPTIDASE"/>
    <property type="match status" value="1"/>
</dbReference>
<evidence type="ECO:0000256" key="7">
    <source>
        <dbReference type="ARBA" id="ARBA00022825"/>
    </source>
</evidence>
<feature type="active site" description="Charge relay system" evidence="8 9">
    <location>
        <position position="99"/>
    </location>
</feature>
<dbReference type="GO" id="GO:0016020">
    <property type="term" value="C:membrane"/>
    <property type="evidence" value="ECO:0007669"/>
    <property type="project" value="InterPro"/>
</dbReference>
<feature type="active site" description="Charge relay system" evidence="8 9">
    <location>
        <position position="461"/>
    </location>
</feature>
<dbReference type="Gene3D" id="2.60.40.10">
    <property type="entry name" value="Immunoglobulins"/>
    <property type="match status" value="1"/>
</dbReference>
<dbReference type="GO" id="GO:0004252">
    <property type="term" value="F:serine-type endopeptidase activity"/>
    <property type="evidence" value="ECO:0007669"/>
    <property type="project" value="UniProtKB-UniRule"/>
</dbReference>
<dbReference type="InterPro" id="IPR022398">
    <property type="entry name" value="Peptidase_S8_His-AS"/>
</dbReference>
<dbReference type="InterPro" id="IPR023827">
    <property type="entry name" value="Peptidase_S8_Asp-AS"/>
</dbReference>
<evidence type="ECO:0000256" key="4">
    <source>
        <dbReference type="ARBA" id="ARBA00022670"/>
    </source>
</evidence>
<proteinExistence type="inferred from homology"/>
<dbReference type="InterPro" id="IPR036852">
    <property type="entry name" value="Peptidase_S8/S53_dom_sf"/>
</dbReference>
<evidence type="ECO:0000256" key="8">
    <source>
        <dbReference type="PIRSR" id="PIRSR615500-1"/>
    </source>
</evidence>
<feature type="domain" description="PA" evidence="13">
    <location>
        <begin position="314"/>
        <end position="386"/>
    </location>
</feature>
<dbReference type="Gene3D" id="3.40.50.200">
    <property type="entry name" value="Peptidase S8/S53 domain"/>
    <property type="match status" value="1"/>
</dbReference>
<comment type="similarity">
    <text evidence="1 9 10">Belongs to the peptidase S8 family.</text>
</comment>
<dbReference type="SUPFAM" id="SSF52743">
    <property type="entry name" value="Subtilisin-like"/>
    <property type="match status" value="1"/>
</dbReference>
<dbReference type="PANTHER" id="PTHR43806">
    <property type="entry name" value="PEPTIDASE S8"/>
    <property type="match status" value="1"/>
</dbReference>
<evidence type="ECO:0000259" key="13">
    <source>
        <dbReference type="Pfam" id="PF02225"/>
    </source>
</evidence>
<dbReference type="InterPro" id="IPR010435">
    <property type="entry name" value="C5a/SBT2-like_Fn3"/>
</dbReference>
<dbReference type="PROSITE" id="PS00138">
    <property type="entry name" value="SUBTILASE_SER"/>
    <property type="match status" value="1"/>
</dbReference>
<keyword evidence="7 9" id="KW-0720">Serine protease</keyword>
<name>A0A8K0WLQ6_9HYPO</name>
<keyword evidence="3" id="KW-0964">Secreted</keyword>
<dbReference type="InterPro" id="IPR034187">
    <property type="entry name" value="Peptidases_S8_5"/>
</dbReference>
<evidence type="ECO:0000256" key="1">
    <source>
        <dbReference type="ARBA" id="ARBA00011073"/>
    </source>
</evidence>